<dbReference type="InterPro" id="IPR004130">
    <property type="entry name" value="Gpn"/>
</dbReference>
<dbReference type="EMBL" id="AHZU02001128">
    <property type="protein sequence ID" value="KFG36053.1"/>
    <property type="molecule type" value="Genomic_DNA"/>
</dbReference>
<keyword evidence="3 5" id="KW-0378">Hydrolase</keyword>
<keyword evidence="4 5" id="KW-0342">GTP-binding</keyword>
<comment type="function">
    <text evidence="5">Small GTPase required for proper localization of RNA polymerase II and III (RNAPII and RNAPIII). May act at an RNAP assembly step prior to nuclear import.</text>
</comment>
<comment type="similarity">
    <text evidence="1 5">Belongs to the GPN-loop GTPase family.</text>
</comment>
<dbReference type="InterPro" id="IPR027417">
    <property type="entry name" value="P-loop_NTPase"/>
</dbReference>
<sequence length="303" mass="34675">MWYGQLVIGPPGSGKSTYCNGMQQMLRALHRPHIVVNLDPANDFLPYDCAVNLRDLIDHKEVMEKHRLGPNGGLLYCLEYLLVNIDWLTEKLTRDFKGHYILLDCPGQVEVYTHHECMQRIVQRLQKDLDARLTAVHLVDSTLCTDGYKYISALLVSLSGQLLLELPHVNVLSKIDLLKHHRDQLAFRLEYFAEVQDLSELVTAMENTHPMTAKMKEHTELLCELIEDYNLVSFRLLDIQEKSSVLSLLKVIDLANGYSLGNMAADFNIFSVSLDNTEDTADLLDTIQERYVDLDEDDDPDKR</sequence>
<keyword evidence="2 5" id="KW-0547">Nucleotide-binding</keyword>
<dbReference type="OrthoDB" id="5839at2759"/>
<protein>
    <recommendedName>
        <fullName evidence="5">GPN-loop GTPase 2</fullName>
    </recommendedName>
</protein>
<dbReference type="InterPro" id="IPR030231">
    <property type="entry name" value="Gpn2"/>
</dbReference>
<reference evidence="6 7" key="1">
    <citation type="submission" date="2014-02" db="EMBL/GenBank/DDBJ databases">
        <authorList>
            <person name="Sibley D."/>
            <person name="Venepally P."/>
            <person name="Karamycheva S."/>
            <person name="Hadjithomas M."/>
            <person name="Khan A."/>
            <person name="Brunk B."/>
            <person name="Roos D."/>
            <person name="Caler E."/>
            <person name="Lorenzi H."/>
        </authorList>
    </citation>
    <scope>NUCLEOTIDE SEQUENCE [LARGE SCALE GENOMIC DNA]</scope>
    <source>
        <strain evidence="6 7">GAB2-2007-GAL-DOM2</strain>
    </source>
</reference>
<dbReference type="PANTHER" id="PTHR21231:SF3">
    <property type="entry name" value="GPN-LOOP GTPASE 2"/>
    <property type="match status" value="1"/>
</dbReference>
<gene>
    <name evidence="6" type="ORF">TGDOM2_215090</name>
</gene>
<dbReference type="GO" id="GO:0005737">
    <property type="term" value="C:cytoplasm"/>
    <property type="evidence" value="ECO:0007669"/>
    <property type="project" value="TreeGrafter"/>
</dbReference>
<comment type="subunit">
    <text evidence="5">Binds to RNA polymerase II (RNAPII).</text>
</comment>
<evidence type="ECO:0000313" key="7">
    <source>
        <dbReference type="Proteomes" id="UP000028837"/>
    </source>
</evidence>
<dbReference type="Gene3D" id="3.40.50.300">
    <property type="entry name" value="P-loop containing nucleotide triphosphate hydrolases"/>
    <property type="match status" value="1"/>
</dbReference>
<proteinExistence type="inferred from homology"/>
<dbReference type="SUPFAM" id="SSF52540">
    <property type="entry name" value="P-loop containing nucleoside triphosphate hydrolases"/>
    <property type="match status" value="1"/>
</dbReference>
<dbReference type="AlphaFoldDB" id="A0A086JV85"/>
<dbReference type="Proteomes" id="UP000028837">
    <property type="component" value="Unassembled WGS sequence"/>
</dbReference>
<evidence type="ECO:0000256" key="5">
    <source>
        <dbReference type="RuleBase" id="RU365059"/>
    </source>
</evidence>
<dbReference type="FunFam" id="3.40.50.300:FF:000338">
    <property type="entry name" value="GPN-loop GTPase 2"/>
    <property type="match status" value="1"/>
</dbReference>
<evidence type="ECO:0000313" key="6">
    <source>
        <dbReference type="EMBL" id="KFG36053.1"/>
    </source>
</evidence>
<accession>A0A086JV85</accession>
<dbReference type="GO" id="GO:0003924">
    <property type="term" value="F:GTPase activity"/>
    <property type="evidence" value="ECO:0007669"/>
    <property type="project" value="TreeGrafter"/>
</dbReference>
<dbReference type="PANTHER" id="PTHR21231">
    <property type="entry name" value="XPA-BINDING PROTEIN 1-RELATED"/>
    <property type="match status" value="1"/>
</dbReference>
<evidence type="ECO:0000256" key="1">
    <source>
        <dbReference type="ARBA" id="ARBA00005290"/>
    </source>
</evidence>
<dbReference type="GO" id="GO:0005525">
    <property type="term" value="F:GTP binding"/>
    <property type="evidence" value="ECO:0007669"/>
    <property type="project" value="UniProtKB-KW"/>
</dbReference>
<evidence type="ECO:0000256" key="2">
    <source>
        <dbReference type="ARBA" id="ARBA00022741"/>
    </source>
</evidence>
<name>A0A086JV85_TOXGO</name>
<organism evidence="6 7">
    <name type="scientific">Toxoplasma gondii GAB2-2007-GAL-DOM2</name>
    <dbReference type="NCBI Taxonomy" id="1130820"/>
    <lineage>
        <taxon>Eukaryota</taxon>
        <taxon>Sar</taxon>
        <taxon>Alveolata</taxon>
        <taxon>Apicomplexa</taxon>
        <taxon>Conoidasida</taxon>
        <taxon>Coccidia</taxon>
        <taxon>Eucoccidiorida</taxon>
        <taxon>Eimeriorina</taxon>
        <taxon>Sarcocystidae</taxon>
        <taxon>Toxoplasma</taxon>
    </lineage>
</organism>
<dbReference type="CDD" id="cd17871">
    <property type="entry name" value="GPN2"/>
    <property type="match status" value="1"/>
</dbReference>
<comment type="caution">
    <text evidence="6">The sequence shown here is derived from an EMBL/GenBank/DDBJ whole genome shotgun (WGS) entry which is preliminary data.</text>
</comment>
<dbReference type="VEuPathDB" id="ToxoDB:TGDOM2_215090"/>
<evidence type="ECO:0000256" key="4">
    <source>
        <dbReference type="ARBA" id="ARBA00023134"/>
    </source>
</evidence>
<evidence type="ECO:0000256" key="3">
    <source>
        <dbReference type="ARBA" id="ARBA00022801"/>
    </source>
</evidence>
<dbReference type="Pfam" id="PF03029">
    <property type="entry name" value="ATP_bind_1"/>
    <property type="match status" value="1"/>
</dbReference>